<feature type="compositionally biased region" description="Basic and acidic residues" evidence="7">
    <location>
        <begin position="1065"/>
        <end position="1076"/>
    </location>
</feature>
<dbReference type="PANTHER" id="PTHR14826:SF14">
    <property type="entry name" value="ANGIOMOTIN_C DOMAIN-CONTAINING PROTEIN"/>
    <property type="match status" value="1"/>
</dbReference>
<dbReference type="Pfam" id="PF12240">
    <property type="entry name" value="Angiomotin_C"/>
    <property type="match status" value="1"/>
</dbReference>
<feature type="coiled-coil region" evidence="6">
    <location>
        <begin position="413"/>
        <end position="475"/>
    </location>
</feature>
<evidence type="ECO:0000256" key="6">
    <source>
        <dbReference type="SAM" id="Coils"/>
    </source>
</evidence>
<keyword evidence="4" id="KW-0965">Cell junction</keyword>
<feature type="compositionally biased region" description="Basic and acidic residues" evidence="7">
    <location>
        <begin position="288"/>
        <end position="297"/>
    </location>
</feature>
<dbReference type="InterPro" id="IPR024646">
    <property type="entry name" value="Angiomotin_C"/>
</dbReference>
<dbReference type="GO" id="GO:0005923">
    <property type="term" value="C:bicellular tight junction"/>
    <property type="evidence" value="ECO:0007669"/>
    <property type="project" value="TreeGrafter"/>
</dbReference>
<comment type="similarity">
    <text evidence="2">Belongs to the angiomotin family.</text>
</comment>
<dbReference type="EMBL" id="AAZO01004966">
    <property type="status" value="NOT_ANNOTATED_CDS"/>
    <property type="molecule type" value="Genomic_DNA"/>
</dbReference>
<dbReference type="InterPro" id="IPR009114">
    <property type="entry name" value="Angiomotin"/>
</dbReference>
<dbReference type="PRINTS" id="PR01807">
    <property type="entry name" value="ANGIOMOTIN"/>
</dbReference>
<keyword evidence="11" id="KW-1185">Reference proteome</keyword>
<reference evidence="9" key="2">
    <citation type="submission" date="2007-04" db="EMBL/GenBank/DDBJ databases">
        <title>The genome of the human body louse.</title>
        <authorList>
            <consortium name="The Human Body Louse Genome Consortium"/>
            <person name="Kirkness E."/>
            <person name="Walenz B."/>
            <person name="Hass B."/>
            <person name="Bruggner R."/>
            <person name="Strausberg R."/>
        </authorList>
    </citation>
    <scope>NUCLEOTIDE SEQUENCE</scope>
    <source>
        <strain evidence="9">USDA</strain>
    </source>
</reference>
<feature type="region of interest" description="Disordered" evidence="7">
    <location>
        <begin position="517"/>
        <end position="546"/>
    </location>
</feature>
<dbReference type="GO" id="GO:0030036">
    <property type="term" value="P:actin cytoskeleton organization"/>
    <property type="evidence" value="ECO:0007669"/>
    <property type="project" value="TreeGrafter"/>
</dbReference>
<feature type="compositionally biased region" description="Basic and acidic residues" evidence="7">
    <location>
        <begin position="934"/>
        <end position="944"/>
    </location>
</feature>
<feature type="compositionally biased region" description="Low complexity" evidence="7">
    <location>
        <begin position="523"/>
        <end position="536"/>
    </location>
</feature>
<dbReference type="AlphaFoldDB" id="E0VS10"/>
<protein>
    <submittedName>
        <fullName evidence="9 10">Angiomotin, putative</fullName>
    </submittedName>
</protein>
<reference evidence="9" key="1">
    <citation type="submission" date="2007-04" db="EMBL/GenBank/DDBJ databases">
        <title>Annotation of Pediculus humanus corporis strain USDA.</title>
        <authorList>
            <person name="Kirkness E."/>
            <person name="Hannick L."/>
            <person name="Hass B."/>
            <person name="Bruggner R."/>
            <person name="Lawson D."/>
            <person name="Bidwell S."/>
            <person name="Joardar V."/>
            <person name="Caler E."/>
            <person name="Walenz B."/>
            <person name="Inman J."/>
            <person name="Schobel S."/>
            <person name="Galinsky K."/>
            <person name="Amedeo P."/>
            <person name="Strausberg R."/>
        </authorList>
    </citation>
    <scope>NUCLEOTIDE SEQUENCE</scope>
    <source>
        <strain evidence="9">USDA</strain>
    </source>
</reference>
<dbReference type="GO" id="GO:0030334">
    <property type="term" value="P:regulation of cell migration"/>
    <property type="evidence" value="ECO:0007669"/>
    <property type="project" value="TreeGrafter"/>
</dbReference>
<evidence type="ECO:0000256" key="5">
    <source>
        <dbReference type="ARBA" id="ARBA00023054"/>
    </source>
</evidence>
<organism>
    <name type="scientific">Pediculus humanus subsp. corporis</name>
    <name type="common">Body louse</name>
    <dbReference type="NCBI Taxonomy" id="121224"/>
    <lineage>
        <taxon>Eukaryota</taxon>
        <taxon>Metazoa</taxon>
        <taxon>Ecdysozoa</taxon>
        <taxon>Arthropoda</taxon>
        <taxon>Hexapoda</taxon>
        <taxon>Insecta</taxon>
        <taxon>Pterygota</taxon>
        <taxon>Neoptera</taxon>
        <taxon>Paraneoptera</taxon>
        <taxon>Psocodea</taxon>
        <taxon>Troctomorpha</taxon>
        <taxon>Phthiraptera</taxon>
        <taxon>Anoplura</taxon>
        <taxon>Pediculidae</taxon>
        <taxon>Pediculus</taxon>
    </lineage>
</organism>
<feature type="compositionally biased region" description="Basic and acidic residues" evidence="7">
    <location>
        <begin position="1096"/>
        <end position="1105"/>
    </location>
</feature>
<evidence type="ECO:0000256" key="2">
    <source>
        <dbReference type="ARBA" id="ARBA00010300"/>
    </source>
</evidence>
<dbReference type="GeneID" id="8234112"/>
<evidence type="ECO:0000256" key="7">
    <source>
        <dbReference type="SAM" id="MobiDB-lite"/>
    </source>
</evidence>
<dbReference type="InParanoid" id="E0VS10"/>
<feature type="compositionally biased region" description="Pro residues" evidence="7">
    <location>
        <begin position="1044"/>
        <end position="1054"/>
    </location>
</feature>
<evidence type="ECO:0000256" key="3">
    <source>
        <dbReference type="ARBA" id="ARBA00022553"/>
    </source>
</evidence>
<dbReference type="EnsemblMetazoa" id="PHUM409100-RA">
    <property type="protein sequence ID" value="PHUM409100-PA"/>
    <property type="gene ID" value="PHUM409100"/>
</dbReference>
<dbReference type="OMA" id="GDRGKQN"/>
<dbReference type="VEuPathDB" id="VectorBase:PHUM409100"/>
<comment type="subcellular location">
    <subcellularLocation>
        <location evidence="1">Cell junction</location>
    </subcellularLocation>
</comment>
<dbReference type="EMBL" id="DS235677">
    <property type="protein sequence ID" value="EEB16166.1"/>
    <property type="molecule type" value="Genomic_DNA"/>
</dbReference>
<evidence type="ECO:0000313" key="10">
    <source>
        <dbReference type="EnsemblMetazoa" id="PHUM409100-PA"/>
    </source>
</evidence>
<evidence type="ECO:0000313" key="11">
    <source>
        <dbReference type="Proteomes" id="UP000009046"/>
    </source>
</evidence>
<dbReference type="eggNOG" id="ENOG502QVI5">
    <property type="taxonomic scope" value="Eukaryota"/>
</dbReference>
<feature type="region of interest" description="Disordered" evidence="7">
    <location>
        <begin position="219"/>
        <end position="297"/>
    </location>
</feature>
<dbReference type="RefSeq" id="XP_002428904.1">
    <property type="nucleotide sequence ID" value="XM_002428859.1"/>
</dbReference>
<reference evidence="10" key="3">
    <citation type="submission" date="2021-02" db="UniProtKB">
        <authorList>
            <consortium name="EnsemblMetazoa"/>
        </authorList>
    </citation>
    <scope>IDENTIFICATION</scope>
    <source>
        <strain evidence="10">USDA</strain>
    </source>
</reference>
<dbReference type="PANTHER" id="PTHR14826">
    <property type="entry name" value="ANGIOMOTIN"/>
    <property type="match status" value="1"/>
</dbReference>
<dbReference type="HOGENOM" id="CLU_010006_0_0_1"/>
<feature type="coiled-coil region" evidence="6">
    <location>
        <begin position="304"/>
        <end position="387"/>
    </location>
</feature>
<name>E0VS10_PEDHC</name>
<proteinExistence type="inferred from homology"/>
<feature type="compositionally biased region" description="Polar residues" evidence="7">
    <location>
        <begin position="69"/>
        <end position="99"/>
    </location>
</feature>
<accession>E0VS10</accession>
<feature type="region of interest" description="Disordered" evidence="7">
    <location>
        <begin position="900"/>
        <end position="1178"/>
    </location>
</feature>
<dbReference type="InterPro" id="IPR051747">
    <property type="entry name" value="Angiomotin-like"/>
</dbReference>
<feature type="compositionally biased region" description="Polar residues" evidence="7">
    <location>
        <begin position="129"/>
        <end position="147"/>
    </location>
</feature>
<feature type="compositionally biased region" description="Basic and acidic residues" evidence="7">
    <location>
        <begin position="980"/>
        <end position="1006"/>
    </location>
</feature>
<evidence type="ECO:0000313" key="9">
    <source>
        <dbReference type="EMBL" id="EEB16166.1"/>
    </source>
</evidence>
<keyword evidence="5 6" id="KW-0175">Coiled coil</keyword>
<dbReference type="KEGG" id="phu:Phum_PHUM409100"/>
<feature type="compositionally biased region" description="Polar residues" evidence="7">
    <location>
        <begin position="1154"/>
        <end position="1171"/>
    </location>
</feature>
<evidence type="ECO:0000256" key="1">
    <source>
        <dbReference type="ARBA" id="ARBA00004282"/>
    </source>
</evidence>
<sequence length="1178" mass="129620">MSQRMSALQPNRFINYQTNGNNRNHQTHLQSPNGFPQNLSFSGSETDVSTSNENLSHEERYVIRHTARQEPQGQENLTAPSSNRSSLKQGELGSNRSSLDVSTCSYNTLIIHNADESWGGRLSGIRDGNNLSENNSPHHSHIQSDPNNKPLVLQKGSNSPSPSLCGGKDRTSYDGNGRLLYDSGVRDITDIPDDYLNQSQVLKHLAKEVKVPPSSLVEEAMDPISEHKRHSLTRRENPPPEYPGGKFVDSSPSTILMQRCKNGKKDKNQLSKSQPDLSKVGVGRPKTKGREEFSEGGKRWAEMVNSLAQENSRLKSEIESYMQKVAKTQKLEQEIAKVHRAQEELVQSSERRGRLEREARNRLQNDCRRLQETNRSLRDQVEVLSSQLLSTRIPSGDAPEALRRELNSRDILIAQLITQNKELVASKERQEIELAAQRATLQEQRTHIDILDTALTNAQENVVRLEEECRKKQMYVELVAQLKSALATQQQASSRREQTEHKLRLQLEGELRAERAKNAGTDNSTGANASGSNSGTAGVGESNSELKRKLRERDELIMRLEGEVAKWEQRYLEESALRQAAIDAASLPKDAKIAALEKTSQETEKLIAEARSEKIRHMDEVHAAQKKVADLEARVKDLESKLAEKDAMIKVLQKHTYDKEVSASYPSIALGRSPHHTPHGSLNTDLLGTSVSREELGPTSGVFSTVSSVLTSGAGFTSYSGCSDSASKLFHPSTYHPTTSASFNTTTSSLTCNDSNGKLGYHGGDSSSKLSFGGDSSGSKLSFGTESGSKLSYHGDSTNKIGYASYRGKFGGNQSFDDTKKSLDDQLKELDSQLDSQLLSKRGLCCFPGFSNPSTTPRKGKISQPLLAGVVGLETAGGFLGGLVRSEQQDKPEEMLLLEKQGRSSQRQRMPESSERGGSLPPSSLPRPRRSRDRKLGEYGRLSDGEAGTARKASTNSSGSEDITKTTTPPPRPTNQSKLEYSRFRELRKGSADSGKMDFRFGDARKTPSPLDASNFGRYDSRKNTGMESPRQFEYARLCDSRKTPPPPPSPTPTPSTLDGQNKLEYNRFSDTRKTPPVETSPKNTVKKSFLPHPRKLGDYGRFGDGKGNGIRISSDSNPSTRGTRDSAASAASGDSATGMSTSSDQSKVRLLSPSPTRRGSSSLTRETPSSGKYRIQF</sequence>
<feature type="compositionally biased region" description="Polar residues" evidence="7">
    <location>
        <begin position="952"/>
        <end position="961"/>
    </location>
</feature>
<feature type="region of interest" description="Disordered" evidence="7">
    <location>
        <begin position="1"/>
        <end position="54"/>
    </location>
</feature>
<dbReference type="Proteomes" id="UP000009046">
    <property type="component" value="Unassembled WGS sequence"/>
</dbReference>
<evidence type="ECO:0000259" key="8">
    <source>
        <dbReference type="Pfam" id="PF12240"/>
    </source>
</evidence>
<keyword evidence="3" id="KW-0597">Phosphoprotein</keyword>
<feature type="compositionally biased region" description="Low complexity" evidence="7">
    <location>
        <begin position="1120"/>
        <end position="1145"/>
    </location>
</feature>
<dbReference type="OrthoDB" id="5974715at2759"/>
<evidence type="ECO:0000256" key="4">
    <source>
        <dbReference type="ARBA" id="ARBA00022949"/>
    </source>
</evidence>
<dbReference type="GO" id="GO:0005886">
    <property type="term" value="C:plasma membrane"/>
    <property type="evidence" value="ECO:0007669"/>
    <property type="project" value="TreeGrafter"/>
</dbReference>
<feature type="domain" description="Angiomotin C-terminal" evidence="8">
    <location>
        <begin position="475"/>
        <end position="662"/>
    </location>
</feature>
<dbReference type="STRING" id="121224.E0VS10"/>
<gene>
    <name evidence="10" type="primary">8234112</name>
    <name evidence="9" type="ORF">Phum_PHUM409100</name>
</gene>
<feature type="region of interest" description="Disordered" evidence="7">
    <location>
        <begin position="66"/>
        <end position="99"/>
    </location>
</feature>
<dbReference type="GO" id="GO:0031410">
    <property type="term" value="C:cytoplasmic vesicle"/>
    <property type="evidence" value="ECO:0007669"/>
    <property type="project" value="TreeGrafter"/>
</dbReference>
<dbReference type="CTD" id="8234112"/>
<feature type="region of interest" description="Disordered" evidence="7">
    <location>
        <begin position="129"/>
        <end position="175"/>
    </location>
</feature>